<comment type="caution">
    <text evidence="2">The sequence shown here is derived from an EMBL/GenBank/DDBJ whole genome shotgun (WGS) entry which is preliminary data.</text>
</comment>
<protein>
    <submittedName>
        <fullName evidence="2">ATP-binding protein</fullName>
    </submittedName>
</protein>
<feature type="domain" description="Schlafen AlbA-2" evidence="1">
    <location>
        <begin position="32"/>
        <end position="151"/>
    </location>
</feature>
<organism evidence="2 3">
    <name type="scientific">Adonisia turfae CCMR0081</name>
    <dbReference type="NCBI Taxonomy" id="2292702"/>
    <lineage>
        <taxon>Bacteria</taxon>
        <taxon>Bacillati</taxon>
        <taxon>Cyanobacteriota</taxon>
        <taxon>Adonisia</taxon>
        <taxon>Adonisia turfae</taxon>
    </lineage>
</organism>
<dbReference type="RefSeq" id="WP_163696826.1">
    <property type="nucleotide sequence ID" value="NZ_QXHD01000004.1"/>
</dbReference>
<reference evidence="2 3" key="1">
    <citation type="journal article" date="2020" name="Microb. Ecol.">
        <title>Ecogenomics of the Marine Benthic Filamentous Cyanobacterium Adonisia.</title>
        <authorList>
            <person name="Walter J.M."/>
            <person name="Coutinho F.H."/>
            <person name="Leomil L."/>
            <person name="Hargreaves P.I."/>
            <person name="Campeao M.E."/>
            <person name="Vieira V.V."/>
            <person name="Silva B.S."/>
            <person name="Fistarol G.O."/>
            <person name="Salomon P.S."/>
            <person name="Sawabe T."/>
            <person name="Mino S."/>
            <person name="Hosokawa M."/>
            <person name="Miyashita H."/>
            <person name="Maruyama F."/>
            <person name="van Verk M.C."/>
            <person name="Dutilh B.E."/>
            <person name="Thompson C.C."/>
            <person name="Thompson F.L."/>
        </authorList>
    </citation>
    <scope>NUCLEOTIDE SEQUENCE [LARGE SCALE GENOMIC DNA]</scope>
    <source>
        <strain evidence="2 3">CCMR0081</strain>
    </source>
</reference>
<accession>A0A6M0RFP2</accession>
<dbReference type="InterPro" id="IPR038461">
    <property type="entry name" value="Schlafen_AlbA_2_dom_sf"/>
</dbReference>
<gene>
    <name evidence="2" type="ORF">DXZ20_05115</name>
</gene>
<dbReference type="InterPro" id="IPR007421">
    <property type="entry name" value="Schlafen_AlbA_2_dom"/>
</dbReference>
<keyword evidence="3" id="KW-1185">Reference proteome</keyword>
<dbReference type="Pfam" id="PF04326">
    <property type="entry name" value="SLFN_AlbA_2"/>
    <property type="match status" value="1"/>
</dbReference>
<evidence type="ECO:0000313" key="2">
    <source>
        <dbReference type="EMBL" id="NEZ55067.1"/>
    </source>
</evidence>
<dbReference type="GO" id="GO:0005524">
    <property type="term" value="F:ATP binding"/>
    <property type="evidence" value="ECO:0007669"/>
    <property type="project" value="UniProtKB-KW"/>
</dbReference>
<dbReference type="EMBL" id="QXHD01000004">
    <property type="protein sequence ID" value="NEZ55067.1"/>
    <property type="molecule type" value="Genomic_DNA"/>
</dbReference>
<dbReference type="Proteomes" id="UP000481033">
    <property type="component" value="Unassembled WGS sequence"/>
</dbReference>
<evidence type="ECO:0000259" key="1">
    <source>
        <dbReference type="Pfam" id="PF04326"/>
    </source>
</evidence>
<keyword evidence="2" id="KW-0067">ATP-binding</keyword>
<keyword evidence="2" id="KW-0547">Nucleotide-binding</keyword>
<dbReference type="AlphaFoldDB" id="A0A6M0RFP2"/>
<proteinExistence type="predicted"/>
<dbReference type="Gene3D" id="3.30.950.30">
    <property type="entry name" value="Schlafen, AAA domain"/>
    <property type="match status" value="1"/>
</dbReference>
<name>A0A6M0RFP2_9CYAN</name>
<evidence type="ECO:0000313" key="3">
    <source>
        <dbReference type="Proteomes" id="UP000481033"/>
    </source>
</evidence>
<sequence>MDTLRSQFDTITSLTHIDQACRLNQSISDDGESSIFEFKGTAGDRTKFNKDDKKKFAKEISAFANTYGGILCIHKGGDTSIEPFESSEVASLQTPLEGWLRDSLEPPLQGIELKACEGVFLVYIPQSLTKPHRSALDRDYYYRHNTLSQSMSEVMISAMYRSQDYLSTSLSITLGNHNNTNLSLTLELQNESMVAGTKPRIVTQIFSSQIGMFEPAAFITNKHFEFLTESPIIPFVNVPGLYTNGMISTTDKFQERILYPKDHFRLTCFLRPRKPDFTVSPARFFIVRVDFCFLEIPRQIRYSLIRTDRWMPGGSVVGDIIETGSEQDEAKILQKYLDAISADEVSTSPSEVES</sequence>